<evidence type="ECO:0000256" key="1">
    <source>
        <dbReference type="ARBA" id="ARBA00004651"/>
    </source>
</evidence>
<dbReference type="SUPFAM" id="SSF141868">
    <property type="entry name" value="EAL domain-like"/>
    <property type="match status" value="1"/>
</dbReference>
<sequence length="557" mass="60060">MRRWRGLLLAVTIVGVGTAVPLAATLLASWRLAVETRQDALEHRAHEVLAHAEAVYAEAAATLRSIASTDFSTCSPGHVRWMRELDRISLVVDNIAYGAREIVECNTFGPMMRRMVLSEIAERTVDGIGLVVNWSASHVVDRPTLIMSLGGHHVLVDQQRFLGFPHGHLQAELRTAGGIPLATRPPSRYRSAVLLAAAPVTADPVPSGSDASAGAAVPGAVAATDEAEPPEPSPPPLTATAASPRWKVTVHEPPLGFLAHIEGQRRLLLPLGAVLAILFAGASIWMLRQRLSPRGELAAAVRQREFVAHYQPIIELSTGRCVGAEALVRWRRPNGQLVRPDLFIPLAEETGLIRAITDQMIGAVIEDLGAALVADPRLHVAINICAEDLSTGRVLGVLEEALAGTGICSNQIWLEATERGFVDIEGTHATLAKARARGHFIAIDDFGTGYSGLRYLQRLPIDALKIDKSFIDVVGTEAPTSHVTEHILALARELHLTVVAEGVERPEQADYLRQSGVQMAQGWLFSRALPADAYLAFCRINRAQYGAPCNVVPFQAA</sequence>
<protein>
    <recommendedName>
        <fullName evidence="2">cyclic-guanylate-specific phosphodiesterase</fullName>
        <ecNumber evidence="2">3.1.4.52</ecNumber>
    </recommendedName>
</protein>
<dbReference type="SMART" id="SM00052">
    <property type="entry name" value="EAL"/>
    <property type="match status" value="1"/>
</dbReference>
<evidence type="ECO:0000256" key="3">
    <source>
        <dbReference type="ARBA" id="ARBA00022475"/>
    </source>
</evidence>
<feature type="domain" description="EAL" evidence="11">
    <location>
        <begin position="290"/>
        <end position="542"/>
    </location>
</feature>
<reference evidence="12" key="1">
    <citation type="submission" date="2021-05" db="EMBL/GenBank/DDBJ databases">
        <authorList>
            <person name="Sun Q."/>
            <person name="Inoue M."/>
        </authorList>
    </citation>
    <scope>NUCLEOTIDE SEQUENCE</scope>
    <source>
        <strain evidence="12">VKM B-3255</strain>
    </source>
</reference>
<evidence type="ECO:0000256" key="5">
    <source>
        <dbReference type="ARBA" id="ARBA00022692"/>
    </source>
</evidence>
<evidence type="ECO:0000259" key="11">
    <source>
        <dbReference type="PROSITE" id="PS50883"/>
    </source>
</evidence>
<dbReference type="InterPro" id="IPR050706">
    <property type="entry name" value="Cyclic-di-GMP_PDE-like"/>
</dbReference>
<evidence type="ECO:0000256" key="10">
    <source>
        <dbReference type="SAM" id="MobiDB-lite"/>
    </source>
</evidence>
<name>A0ABS5R6Y2_9HYPH</name>
<dbReference type="InterPro" id="IPR024744">
    <property type="entry name" value="CSS-motif_dom"/>
</dbReference>
<dbReference type="Pfam" id="PF00563">
    <property type="entry name" value="EAL"/>
    <property type="match status" value="1"/>
</dbReference>
<keyword evidence="6" id="KW-0378">Hydrolase</keyword>
<evidence type="ECO:0000313" key="13">
    <source>
        <dbReference type="Proteomes" id="UP001166585"/>
    </source>
</evidence>
<dbReference type="PANTHER" id="PTHR33121">
    <property type="entry name" value="CYCLIC DI-GMP PHOSPHODIESTERASE PDEF"/>
    <property type="match status" value="1"/>
</dbReference>
<comment type="catalytic activity">
    <reaction evidence="9">
        <text>3',3'-c-di-GMP + H2O = 5'-phosphoguanylyl(3'-&gt;5')guanosine + H(+)</text>
        <dbReference type="Rhea" id="RHEA:24902"/>
        <dbReference type="ChEBI" id="CHEBI:15377"/>
        <dbReference type="ChEBI" id="CHEBI:15378"/>
        <dbReference type="ChEBI" id="CHEBI:58754"/>
        <dbReference type="ChEBI" id="CHEBI:58805"/>
        <dbReference type="EC" id="3.1.4.52"/>
    </reaction>
</comment>
<evidence type="ECO:0000313" key="12">
    <source>
        <dbReference type="EMBL" id="MBS9477420.1"/>
    </source>
</evidence>
<dbReference type="EMBL" id="JAHCQH010000015">
    <property type="protein sequence ID" value="MBS9477420.1"/>
    <property type="molecule type" value="Genomic_DNA"/>
</dbReference>
<keyword evidence="7" id="KW-1133">Transmembrane helix</keyword>
<dbReference type="CDD" id="cd01948">
    <property type="entry name" value="EAL"/>
    <property type="match status" value="1"/>
</dbReference>
<dbReference type="PANTHER" id="PTHR33121:SF79">
    <property type="entry name" value="CYCLIC DI-GMP PHOSPHODIESTERASE PDED-RELATED"/>
    <property type="match status" value="1"/>
</dbReference>
<dbReference type="InterPro" id="IPR001633">
    <property type="entry name" value="EAL_dom"/>
</dbReference>
<evidence type="ECO:0000256" key="9">
    <source>
        <dbReference type="ARBA" id="ARBA00034290"/>
    </source>
</evidence>
<gene>
    <name evidence="12" type="ORF">KIP89_09895</name>
</gene>
<keyword evidence="13" id="KW-1185">Reference proteome</keyword>
<evidence type="ECO:0000256" key="6">
    <source>
        <dbReference type="ARBA" id="ARBA00022801"/>
    </source>
</evidence>
<dbReference type="RefSeq" id="WP_213755190.1">
    <property type="nucleotide sequence ID" value="NZ_JAHCQH010000015.1"/>
</dbReference>
<keyword evidence="4" id="KW-0973">c-di-GMP</keyword>
<dbReference type="InterPro" id="IPR035919">
    <property type="entry name" value="EAL_sf"/>
</dbReference>
<evidence type="ECO:0000256" key="7">
    <source>
        <dbReference type="ARBA" id="ARBA00022989"/>
    </source>
</evidence>
<dbReference type="Proteomes" id="UP001166585">
    <property type="component" value="Unassembled WGS sequence"/>
</dbReference>
<dbReference type="Pfam" id="PF12792">
    <property type="entry name" value="CSS-motif"/>
    <property type="match status" value="1"/>
</dbReference>
<evidence type="ECO:0000256" key="4">
    <source>
        <dbReference type="ARBA" id="ARBA00022636"/>
    </source>
</evidence>
<evidence type="ECO:0000256" key="2">
    <source>
        <dbReference type="ARBA" id="ARBA00012282"/>
    </source>
</evidence>
<dbReference type="Gene3D" id="3.20.20.450">
    <property type="entry name" value="EAL domain"/>
    <property type="match status" value="1"/>
</dbReference>
<dbReference type="PROSITE" id="PS50883">
    <property type="entry name" value="EAL"/>
    <property type="match status" value="1"/>
</dbReference>
<evidence type="ECO:0000256" key="8">
    <source>
        <dbReference type="ARBA" id="ARBA00023136"/>
    </source>
</evidence>
<comment type="caution">
    <text evidence="12">The sequence shown here is derived from an EMBL/GenBank/DDBJ whole genome shotgun (WGS) entry which is preliminary data.</text>
</comment>
<comment type="subcellular location">
    <subcellularLocation>
        <location evidence="1">Cell membrane</location>
        <topology evidence="1">Multi-pass membrane protein</topology>
    </subcellularLocation>
</comment>
<keyword evidence="8" id="KW-0472">Membrane</keyword>
<proteinExistence type="predicted"/>
<keyword evidence="5" id="KW-0812">Transmembrane</keyword>
<organism evidence="12 13">
    <name type="scientific">Ancylobacter radicis</name>
    <dbReference type="NCBI Taxonomy" id="2836179"/>
    <lineage>
        <taxon>Bacteria</taxon>
        <taxon>Pseudomonadati</taxon>
        <taxon>Pseudomonadota</taxon>
        <taxon>Alphaproteobacteria</taxon>
        <taxon>Hyphomicrobiales</taxon>
        <taxon>Xanthobacteraceae</taxon>
        <taxon>Ancylobacter</taxon>
    </lineage>
</organism>
<accession>A0ABS5R6Y2</accession>
<dbReference type="EC" id="3.1.4.52" evidence="2"/>
<feature type="region of interest" description="Disordered" evidence="10">
    <location>
        <begin position="203"/>
        <end position="243"/>
    </location>
</feature>
<feature type="compositionally biased region" description="Low complexity" evidence="10">
    <location>
        <begin position="204"/>
        <end position="224"/>
    </location>
</feature>
<keyword evidence="3" id="KW-1003">Cell membrane</keyword>